<keyword evidence="5" id="KW-1185">Reference proteome</keyword>
<keyword evidence="2" id="KW-0472">Membrane</keyword>
<evidence type="ECO:0000313" key="5">
    <source>
        <dbReference type="Proteomes" id="UP000026714"/>
    </source>
</evidence>
<reference evidence="4 5" key="1">
    <citation type="journal article" date="2014" name="FEMS Microbiol. Ecol.">
        <title>Sphaerotilus natans encrusted with nanoball-shaped Fe(III) oxide minerals formed by nitrate-reducing mixotrophic Fe(II) oxidation.</title>
        <authorList>
            <person name="Park S."/>
            <person name="Kim D.H."/>
            <person name="Lee J.H."/>
            <person name="Hur H.G."/>
        </authorList>
    </citation>
    <scope>NUCLEOTIDE SEQUENCE [LARGE SCALE GENOMIC DNA]</scope>
    <source>
        <strain evidence="4 5">DSM 6575</strain>
    </source>
</reference>
<evidence type="ECO:0000256" key="3">
    <source>
        <dbReference type="SAM" id="SignalP"/>
    </source>
</evidence>
<proteinExistence type="predicted"/>
<keyword evidence="3" id="KW-0732">Signal</keyword>
<feature type="compositionally biased region" description="Pro residues" evidence="1">
    <location>
        <begin position="59"/>
        <end position="72"/>
    </location>
</feature>
<feature type="region of interest" description="Disordered" evidence="1">
    <location>
        <begin position="59"/>
        <end position="79"/>
    </location>
</feature>
<evidence type="ECO:0000313" key="4">
    <source>
        <dbReference type="EMBL" id="KDB53929.1"/>
    </source>
</evidence>
<name>A0A059KRS1_9BURK</name>
<organism evidence="4 5">
    <name type="scientific">Sphaerotilus natans subsp. natans DSM 6575</name>
    <dbReference type="NCBI Taxonomy" id="1286631"/>
    <lineage>
        <taxon>Bacteria</taxon>
        <taxon>Pseudomonadati</taxon>
        <taxon>Pseudomonadota</taxon>
        <taxon>Betaproteobacteria</taxon>
        <taxon>Burkholderiales</taxon>
        <taxon>Sphaerotilaceae</taxon>
        <taxon>Sphaerotilus</taxon>
    </lineage>
</organism>
<evidence type="ECO:0000256" key="2">
    <source>
        <dbReference type="SAM" id="Phobius"/>
    </source>
</evidence>
<protein>
    <submittedName>
        <fullName evidence="4">Uncharacterized protein</fullName>
    </submittedName>
</protein>
<comment type="caution">
    <text evidence="4">The sequence shown here is derived from an EMBL/GenBank/DDBJ whole genome shotgun (WGS) entry which is preliminary data.</text>
</comment>
<gene>
    <name evidence="4" type="ORF">X805_04830</name>
</gene>
<keyword evidence="2" id="KW-0812">Transmembrane</keyword>
<accession>A0A059KRS1</accession>
<keyword evidence="2" id="KW-1133">Transmembrane helix</keyword>
<dbReference type="Proteomes" id="UP000026714">
    <property type="component" value="Unassembled WGS sequence"/>
</dbReference>
<feature type="signal peptide" evidence="3">
    <location>
        <begin position="1"/>
        <end position="24"/>
    </location>
</feature>
<feature type="transmembrane region" description="Helical" evidence="2">
    <location>
        <begin position="135"/>
        <end position="155"/>
    </location>
</feature>
<dbReference type="AlphaFoldDB" id="A0A059KRS1"/>
<dbReference type="EMBL" id="AZRA01000010">
    <property type="protein sequence ID" value="KDB53929.1"/>
    <property type="molecule type" value="Genomic_DNA"/>
</dbReference>
<feature type="chain" id="PRO_5001576064" evidence="3">
    <location>
        <begin position="25"/>
        <end position="280"/>
    </location>
</feature>
<sequence>MIMRTTSIILAGLFLAATVGTAHARAGGGVSVGRSSSTVARSMPVPAAPRYVPPRYAPPAPPAPRYNPPLPRTEPSRSGAGSAFVGGLAGAAVGTMVGNALSGPDVVIAPGGGAAAPAAGGAQAAAGTTVIDRPLIGLGGILLLLLAGAGGVYWWSRMRNKVVAQYLGHIPPRPVPTRPDAYSPPLVDVDPVVLFYAVQQAAMDGDRAALERHCNHGMALLLAGCPEPGREATKTLTGLTWVRDDDESILYRFTDSAEQRQVTERWMFDEAGRLDGIEVL</sequence>
<dbReference type="STRING" id="34103.SAMN05421778_11475"/>
<evidence type="ECO:0000256" key="1">
    <source>
        <dbReference type="SAM" id="MobiDB-lite"/>
    </source>
</evidence>